<keyword evidence="6" id="KW-1185">Reference proteome</keyword>
<dbReference type="InterPro" id="IPR005650">
    <property type="entry name" value="BlaI_family"/>
</dbReference>
<dbReference type="EMBL" id="BAAAJX010000008">
    <property type="protein sequence ID" value="GAA1493607.1"/>
    <property type="molecule type" value="Genomic_DNA"/>
</dbReference>
<keyword evidence="4" id="KW-0804">Transcription</keyword>
<evidence type="ECO:0008006" key="7">
    <source>
        <dbReference type="Google" id="ProtNLM"/>
    </source>
</evidence>
<keyword evidence="2" id="KW-0805">Transcription regulation</keyword>
<proteinExistence type="inferred from homology"/>
<dbReference type="Gene3D" id="1.10.10.10">
    <property type="entry name" value="Winged helix-like DNA-binding domain superfamily/Winged helix DNA-binding domain"/>
    <property type="match status" value="1"/>
</dbReference>
<dbReference type="Proteomes" id="UP001501742">
    <property type="component" value="Unassembled WGS sequence"/>
</dbReference>
<comment type="similarity">
    <text evidence="1">Belongs to the BlaI transcriptional regulatory family.</text>
</comment>
<evidence type="ECO:0000313" key="5">
    <source>
        <dbReference type="EMBL" id="GAA1493607.1"/>
    </source>
</evidence>
<dbReference type="Pfam" id="PF03965">
    <property type="entry name" value="Penicillinase_R"/>
    <property type="match status" value="1"/>
</dbReference>
<keyword evidence="3" id="KW-0238">DNA-binding</keyword>
<protein>
    <recommendedName>
        <fullName evidence="7">Transcriptional regulator</fullName>
    </recommendedName>
</protein>
<sequence length="127" mass="13362">MVVSPRRAHGSLESSVLQLLWSQHASRTGRQVRDALAEDGDPLAATTVLTVLARLEKKGLVHRDPVTKAYRAALADPVESAESMAEVLGRSSDRTAVLQRFTGALGAADLHVLRVALDGAGDDPAGA</sequence>
<evidence type="ECO:0000256" key="2">
    <source>
        <dbReference type="ARBA" id="ARBA00023015"/>
    </source>
</evidence>
<evidence type="ECO:0000256" key="4">
    <source>
        <dbReference type="ARBA" id="ARBA00023163"/>
    </source>
</evidence>
<evidence type="ECO:0000256" key="1">
    <source>
        <dbReference type="ARBA" id="ARBA00011046"/>
    </source>
</evidence>
<dbReference type="InterPro" id="IPR036388">
    <property type="entry name" value="WH-like_DNA-bd_sf"/>
</dbReference>
<comment type="caution">
    <text evidence="5">The sequence shown here is derived from an EMBL/GenBank/DDBJ whole genome shotgun (WGS) entry which is preliminary data.</text>
</comment>
<organism evidence="5 6">
    <name type="scientific">Curtobacterium herbarum</name>
    <dbReference type="NCBI Taxonomy" id="150122"/>
    <lineage>
        <taxon>Bacteria</taxon>
        <taxon>Bacillati</taxon>
        <taxon>Actinomycetota</taxon>
        <taxon>Actinomycetes</taxon>
        <taxon>Micrococcales</taxon>
        <taxon>Microbacteriaceae</taxon>
        <taxon>Curtobacterium</taxon>
    </lineage>
</organism>
<name>A0ABN1ZDB1_9MICO</name>
<accession>A0ABN1ZDB1</accession>
<dbReference type="SUPFAM" id="SSF46785">
    <property type="entry name" value="Winged helix' DNA-binding domain"/>
    <property type="match status" value="1"/>
</dbReference>
<reference evidence="5 6" key="1">
    <citation type="journal article" date="2019" name="Int. J. Syst. Evol. Microbiol.">
        <title>The Global Catalogue of Microorganisms (GCM) 10K type strain sequencing project: providing services to taxonomists for standard genome sequencing and annotation.</title>
        <authorList>
            <consortium name="The Broad Institute Genomics Platform"/>
            <consortium name="The Broad Institute Genome Sequencing Center for Infectious Disease"/>
            <person name="Wu L."/>
            <person name="Ma J."/>
        </authorList>
    </citation>
    <scope>NUCLEOTIDE SEQUENCE [LARGE SCALE GENOMIC DNA]</scope>
    <source>
        <strain evidence="5 6">JCM 12140</strain>
    </source>
</reference>
<gene>
    <name evidence="5" type="ORF">GCM10009627_19530</name>
</gene>
<dbReference type="InterPro" id="IPR036390">
    <property type="entry name" value="WH_DNA-bd_sf"/>
</dbReference>
<evidence type="ECO:0000256" key="3">
    <source>
        <dbReference type="ARBA" id="ARBA00023125"/>
    </source>
</evidence>
<evidence type="ECO:0000313" key="6">
    <source>
        <dbReference type="Proteomes" id="UP001501742"/>
    </source>
</evidence>